<comment type="caution">
    <text evidence="2">The sequence shown here is derived from an EMBL/GenBank/DDBJ whole genome shotgun (WGS) entry which is preliminary data.</text>
</comment>
<gene>
    <name evidence="2" type="ORF">LCGC14_1363460</name>
</gene>
<reference evidence="2" key="1">
    <citation type="journal article" date="2015" name="Nature">
        <title>Complex archaea that bridge the gap between prokaryotes and eukaryotes.</title>
        <authorList>
            <person name="Spang A."/>
            <person name="Saw J.H."/>
            <person name="Jorgensen S.L."/>
            <person name="Zaremba-Niedzwiedzka K."/>
            <person name="Martijn J."/>
            <person name="Lind A.E."/>
            <person name="van Eijk R."/>
            <person name="Schleper C."/>
            <person name="Guy L."/>
            <person name="Ettema T.J."/>
        </authorList>
    </citation>
    <scope>NUCLEOTIDE SEQUENCE</scope>
</reference>
<sequence length="176" mass="20509">MFIERGLYLVNLIPTFVNSIVSDLKISLKSNHNLKMKFKFSFGGVMTIFLKPFRELDNITESDQDSPVDFSDPNFLNHFKDNSHQNENTTQKKTLKYKTVKKQFTQENFLEAFKDDKKIEVKHTQKNFTSSGNIIISKVTNKFVKAHIKKTNQKKKVKKQSLIKQKEAEKGSFNQL</sequence>
<feature type="region of interest" description="Disordered" evidence="1">
    <location>
        <begin position="155"/>
        <end position="176"/>
    </location>
</feature>
<dbReference type="EMBL" id="LAZR01008544">
    <property type="protein sequence ID" value="KKM78090.1"/>
    <property type="molecule type" value="Genomic_DNA"/>
</dbReference>
<proteinExistence type="predicted"/>
<evidence type="ECO:0000313" key="2">
    <source>
        <dbReference type="EMBL" id="KKM78090.1"/>
    </source>
</evidence>
<organism evidence="2">
    <name type="scientific">marine sediment metagenome</name>
    <dbReference type="NCBI Taxonomy" id="412755"/>
    <lineage>
        <taxon>unclassified sequences</taxon>
        <taxon>metagenomes</taxon>
        <taxon>ecological metagenomes</taxon>
    </lineage>
</organism>
<dbReference type="AlphaFoldDB" id="A0A0F9MMK4"/>
<evidence type="ECO:0000256" key="1">
    <source>
        <dbReference type="SAM" id="MobiDB-lite"/>
    </source>
</evidence>
<protein>
    <submittedName>
        <fullName evidence="2">Uncharacterized protein</fullName>
    </submittedName>
</protein>
<accession>A0A0F9MMK4</accession>
<name>A0A0F9MMK4_9ZZZZ</name>